<evidence type="ECO:0000313" key="4">
    <source>
        <dbReference type="Proteomes" id="UP000266506"/>
    </source>
</evidence>
<proteinExistence type="predicted"/>
<accession>A0A397RN42</accession>
<keyword evidence="2" id="KW-1133">Transmembrane helix</keyword>
<dbReference type="AlphaFoldDB" id="A0A397RN42"/>
<reference evidence="3 4" key="1">
    <citation type="submission" date="2018-08" db="EMBL/GenBank/DDBJ databases">
        <title>Genomic Encyclopedia of Archaeal and Bacterial Type Strains, Phase II (KMG-II): from individual species to whole genera.</title>
        <authorList>
            <person name="Goeker M."/>
        </authorList>
    </citation>
    <scope>NUCLEOTIDE SEQUENCE [LARGE SCALE GENOMIC DNA]</scope>
    <source>
        <strain evidence="3 4">ATCC 27112</strain>
    </source>
</reference>
<evidence type="ECO:0000256" key="2">
    <source>
        <dbReference type="SAM" id="Phobius"/>
    </source>
</evidence>
<dbReference type="InParanoid" id="A0A397RN42"/>
<gene>
    <name evidence="3" type="ORF">EI71_01167</name>
</gene>
<feature type="region of interest" description="Disordered" evidence="1">
    <location>
        <begin position="1"/>
        <end position="22"/>
    </location>
</feature>
<keyword evidence="2" id="KW-0472">Membrane</keyword>
<organism evidence="3 4">
    <name type="scientific">Anaeroplasma bactoclasticum</name>
    <dbReference type="NCBI Taxonomy" id="2088"/>
    <lineage>
        <taxon>Bacteria</taxon>
        <taxon>Bacillati</taxon>
        <taxon>Mycoplasmatota</taxon>
        <taxon>Mollicutes</taxon>
        <taxon>Anaeroplasmatales</taxon>
        <taxon>Anaeroplasmataceae</taxon>
        <taxon>Anaeroplasma</taxon>
    </lineage>
</organism>
<comment type="caution">
    <text evidence="3">The sequence shown here is derived from an EMBL/GenBank/DDBJ whole genome shotgun (WGS) entry which is preliminary data.</text>
</comment>
<dbReference type="EMBL" id="QXEV01000011">
    <property type="protein sequence ID" value="RIA75760.1"/>
    <property type="molecule type" value="Genomic_DNA"/>
</dbReference>
<evidence type="ECO:0000313" key="3">
    <source>
        <dbReference type="EMBL" id="RIA75760.1"/>
    </source>
</evidence>
<dbReference type="Proteomes" id="UP000266506">
    <property type="component" value="Unassembled WGS sequence"/>
</dbReference>
<feature type="transmembrane region" description="Helical" evidence="2">
    <location>
        <begin position="32"/>
        <end position="56"/>
    </location>
</feature>
<dbReference type="RefSeq" id="WP_119016305.1">
    <property type="nucleotide sequence ID" value="NZ_QXEV01000011.1"/>
</dbReference>
<name>A0A397RN42_9MOLU</name>
<keyword evidence="2" id="KW-0812">Transmembrane</keyword>
<keyword evidence="4" id="KW-1185">Reference proteome</keyword>
<evidence type="ECO:0000256" key="1">
    <source>
        <dbReference type="SAM" id="MobiDB-lite"/>
    </source>
</evidence>
<feature type="compositionally biased region" description="Basic and acidic residues" evidence="1">
    <location>
        <begin position="7"/>
        <end position="22"/>
    </location>
</feature>
<sequence length="248" mass="28005">MSYKAKRINDNKKKKEPKDPNKFHLGRNLGTYLIMIGGIIGLLLIIGAIVLTVQFIKVNTGNKVYPYQDEDHQELIIDPVFVEYKDFQLFDVKLEAVSIDTHDAKKATFDLYVVKNENSPELIPIRYSNNTFTKTADSTYRAYASICVAADKVGVCNYSSSYSYITKSSIESTFENTTKKTITVSFKDGEEFPMKAEGSLIPVTVNAPEAYVLLVFLTEEKGNEVLNFYVIHFSYDDYYVTGKTSPAI</sequence>
<protein>
    <submittedName>
        <fullName evidence="3">Uncharacterized protein</fullName>
    </submittedName>
</protein>